<dbReference type="EMBL" id="CAKOGL010000020">
    <property type="protein sequence ID" value="CAH2098735.1"/>
    <property type="molecule type" value="Genomic_DNA"/>
</dbReference>
<comment type="caution">
    <text evidence="1">The sequence shown here is derived from an EMBL/GenBank/DDBJ whole genome shotgun (WGS) entry which is preliminary data.</text>
</comment>
<organism evidence="1 2">
    <name type="scientific">Euphydryas editha</name>
    <name type="common">Edith's checkerspot</name>
    <dbReference type="NCBI Taxonomy" id="104508"/>
    <lineage>
        <taxon>Eukaryota</taxon>
        <taxon>Metazoa</taxon>
        <taxon>Ecdysozoa</taxon>
        <taxon>Arthropoda</taxon>
        <taxon>Hexapoda</taxon>
        <taxon>Insecta</taxon>
        <taxon>Pterygota</taxon>
        <taxon>Neoptera</taxon>
        <taxon>Endopterygota</taxon>
        <taxon>Lepidoptera</taxon>
        <taxon>Glossata</taxon>
        <taxon>Ditrysia</taxon>
        <taxon>Papilionoidea</taxon>
        <taxon>Nymphalidae</taxon>
        <taxon>Nymphalinae</taxon>
        <taxon>Euphydryas</taxon>
    </lineage>
</organism>
<evidence type="ECO:0000313" key="1">
    <source>
        <dbReference type="EMBL" id="CAH2098735.1"/>
    </source>
</evidence>
<accession>A0AAU9UPF3</accession>
<reference evidence="1" key="1">
    <citation type="submission" date="2022-03" db="EMBL/GenBank/DDBJ databases">
        <authorList>
            <person name="Tunstrom K."/>
        </authorList>
    </citation>
    <scope>NUCLEOTIDE SEQUENCE</scope>
</reference>
<dbReference type="AlphaFoldDB" id="A0AAU9UPF3"/>
<keyword evidence="2" id="KW-1185">Reference proteome</keyword>
<dbReference type="Proteomes" id="UP001153954">
    <property type="component" value="Unassembled WGS sequence"/>
</dbReference>
<name>A0AAU9UPF3_EUPED</name>
<protein>
    <submittedName>
        <fullName evidence="1">Uncharacterized protein</fullName>
    </submittedName>
</protein>
<gene>
    <name evidence="1" type="ORF">EEDITHA_LOCUS13821</name>
</gene>
<sequence>MDFQYQRPCAARNQPLSMTRLMSSIHLEEGLRHYAFRYRSCFIFYICRKNYTRKCSIAAANKRQREEQEASTSTASPPRTRSRISESAFCFKELCLFCGEKLNEESERRKSSDFQRRISQVSTLQFKDTVLETARARDDALAKAVLARVEFQYDLVAAEAKYHRDCYANFLRPSTGAKMGRPKDEATNLAMEEIFTYIENSDDCQFTLNELQEVCKTTTLDNRTIKLRLKVKYGDKLIITEKSGASTFICLVDNYHHILNQAWYENKKMNKTEERLRVLDAAAAIIREDIQTAVFDNSNYPPPSRMFEDLNNEIPESLTYLVERVILKNKRSNLDHLKLICTNICHCIMSAVRPRSFKSKLQLGLAVFFHRRFGSKRLSTLPHRWRGNVCIL</sequence>
<evidence type="ECO:0000313" key="2">
    <source>
        <dbReference type="Proteomes" id="UP001153954"/>
    </source>
</evidence>
<proteinExistence type="predicted"/>